<gene>
    <name evidence="3" type="primary">LOC106820994</name>
</gene>
<evidence type="ECO:0000259" key="1">
    <source>
        <dbReference type="Pfam" id="PF05699"/>
    </source>
</evidence>
<keyword evidence="2" id="KW-1185">Reference proteome</keyword>
<dbReference type="SUPFAM" id="SSF53098">
    <property type="entry name" value="Ribonuclease H-like"/>
    <property type="match status" value="1"/>
</dbReference>
<dbReference type="GeneID" id="106820994"/>
<feature type="domain" description="HAT C-terminal dimerisation" evidence="1">
    <location>
        <begin position="464"/>
        <end position="527"/>
    </location>
</feature>
<name>A0ABM1F9H9_PRICU</name>
<proteinExistence type="predicted"/>
<dbReference type="RefSeq" id="XP_014681100.1">
    <property type="nucleotide sequence ID" value="XM_014825614.1"/>
</dbReference>
<protein>
    <submittedName>
        <fullName evidence="3">Uncharacterized protein KIAA1586-like</fullName>
    </submittedName>
</protein>
<sequence>MAKAKVEKLNKHCLFMGCKSLEPMTVDDRVKYSSYDSVNDMLDVMASGIKTEILCDVTGAKFYALLFDESTDVSVTQTLMIYIRYVSKGRLMSRFLSVSALHGCTAEDIHKAVKETLSNAGLPPSSMIAVGTDGASTMTGSKSGVTTRMKDENPFLMSDHCGAHRLALAAGQAAKVVPYLVSYQETVNALCKLFKYSPKQKSALKEIQGLVNDDQLTYHEVFETRWLSFNNCVQAVRRTLDSLLTYLSSCDKNNAKAKGILKKVSKFKFIATTHLLADSLVILSQLCLVLQKSKLLYSDMVMHAKATISALTNLKDHLENGAHYKEFKSTLPEIQNLQCQTSFDLHGHAISYSTKQAEEAESCAKQFLNNAIQNLQSRFLSEQSNSKLFAMFEVLVPGKMPPSEADLGLYGQTEIAYLAKIFGADKTNKQGDLCHALVDATAMVSEWQLFKYFMFSHTGQSFADFWCMVLMQHQSSYPNISLMGQLFVTLPSTTVDVERGFSRHNLVKTALRNNLKTESVCDILTIKIEGPEEEMFDFEKCYVKWCAKKDRRIFLPAVKEKIQTI</sequence>
<accession>A0ABM1F9H9</accession>
<dbReference type="Proteomes" id="UP000695022">
    <property type="component" value="Unplaced"/>
</dbReference>
<organism evidence="2 3">
    <name type="scientific">Priapulus caudatus</name>
    <name type="common">Priapulid worm</name>
    <dbReference type="NCBI Taxonomy" id="37621"/>
    <lineage>
        <taxon>Eukaryota</taxon>
        <taxon>Metazoa</taxon>
        <taxon>Ecdysozoa</taxon>
        <taxon>Scalidophora</taxon>
        <taxon>Priapulida</taxon>
        <taxon>Priapulimorpha</taxon>
        <taxon>Priapulimorphida</taxon>
        <taxon>Priapulidae</taxon>
        <taxon>Priapulus</taxon>
    </lineage>
</organism>
<dbReference type="InterPro" id="IPR012337">
    <property type="entry name" value="RNaseH-like_sf"/>
</dbReference>
<dbReference type="PANTHER" id="PTHR46880">
    <property type="entry name" value="RAS-ASSOCIATING DOMAIN-CONTAINING PROTEIN"/>
    <property type="match status" value="1"/>
</dbReference>
<dbReference type="PANTHER" id="PTHR46880:SF5">
    <property type="entry name" value="DUF4371 DOMAIN-CONTAINING PROTEIN"/>
    <property type="match status" value="1"/>
</dbReference>
<dbReference type="Pfam" id="PF05699">
    <property type="entry name" value="Dimer_Tnp_hAT"/>
    <property type="match status" value="1"/>
</dbReference>
<reference evidence="3" key="1">
    <citation type="submission" date="2025-08" db="UniProtKB">
        <authorList>
            <consortium name="RefSeq"/>
        </authorList>
    </citation>
    <scope>IDENTIFICATION</scope>
</reference>
<evidence type="ECO:0000313" key="2">
    <source>
        <dbReference type="Proteomes" id="UP000695022"/>
    </source>
</evidence>
<evidence type="ECO:0000313" key="3">
    <source>
        <dbReference type="RefSeq" id="XP_014681100.1"/>
    </source>
</evidence>
<dbReference type="InterPro" id="IPR008906">
    <property type="entry name" value="HATC_C_dom"/>
</dbReference>